<accession>A0A7M5WQR3</accession>
<feature type="domain" description="G-protein coupled receptors family 1 profile" evidence="11">
    <location>
        <begin position="110"/>
        <end position="375"/>
    </location>
</feature>
<reference evidence="12" key="1">
    <citation type="submission" date="2021-01" db="UniProtKB">
        <authorList>
            <consortium name="EnsemblMetazoa"/>
        </authorList>
    </citation>
    <scope>IDENTIFICATION</scope>
</reference>
<dbReference type="AlphaFoldDB" id="A0A7M5WQR3"/>
<feature type="transmembrane region" description="Helical" evidence="9">
    <location>
        <begin position="255"/>
        <end position="279"/>
    </location>
</feature>
<dbReference type="PRINTS" id="PR00237">
    <property type="entry name" value="GPCRRHODOPSN"/>
</dbReference>
<evidence type="ECO:0000256" key="3">
    <source>
        <dbReference type="ARBA" id="ARBA00022989"/>
    </source>
</evidence>
<feature type="transmembrane region" description="Helical" evidence="9">
    <location>
        <begin position="97"/>
        <end position="118"/>
    </location>
</feature>
<dbReference type="GO" id="GO:0004930">
    <property type="term" value="F:G protein-coupled receptor activity"/>
    <property type="evidence" value="ECO:0007669"/>
    <property type="project" value="UniProtKB-KW"/>
</dbReference>
<evidence type="ECO:0000256" key="8">
    <source>
        <dbReference type="RuleBase" id="RU000688"/>
    </source>
</evidence>
<feature type="transmembrane region" description="Helical" evidence="9">
    <location>
        <begin position="312"/>
        <end position="336"/>
    </location>
</feature>
<keyword evidence="4 8" id="KW-0297">G-protein coupled receptor</keyword>
<evidence type="ECO:0000313" key="13">
    <source>
        <dbReference type="Proteomes" id="UP000594262"/>
    </source>
</evidence>
<feature type="transmembrane region" description="Helical" evidence="9">
    <location>
        <begin position="130"/>
        <end position="148"/>
    </location>
</feature>
<dbReference type="Pfam" id="PF00001">
    <property type="entry name" value="7tm_1"/>
    <property type="match status" value="1"/>
</dbReference>
<keyword evidence="10" id="KW-0732">Signal</keyword>
<dbReference type="PROSITE" id="PS00237">
    <property type="entry name" value="G_PROTEIN_RECEP_F1_1"/>
    <property type="match status" value="1"/>
</dbReference>
<dbReference type="GO" id="GO:0016020">
    <property type="term" value="C:membrane"/>
    <property type="evidence" value="ECO:0007669"/>
    <property type="project" value="UniProtKB-SubCell"/>
</dbReference>
<feature type="transmembrane region" description="Helical" evidence="9">
    <location>
        <begin position="168"/>
        <end position="187"/>
    </location>
</feature>
<evidence type="ECO:0000256" key="5">
    <source>
        <dbReference type="ARBA" id="ARBA00023136"/>
    </source>
</evidence>
<dbReference type="InterPro" id="IPR000276">
    <property type="entry name" value="GPCR_Rhodpsn"/>
</dbReference>
<dbReference type="SUPFAM" id="SSF81321">
    <property type="entry name" value="Family A G protein-coupled receptor-like"/>
    <property type="match status" value="1"/>
</dbReference>
<dbReference type="OrthoDB" id="6022605at2759"/>
<dbReference type="InterPro" id="IPR017452">
    <property type="entry name" value="GPCR_Rhodpsn_7TM"/>
</dbReference>
<evidence type="ECO:0000259" key="11">
    <source>
        <dbReference type="PROSITE" id="PS50262"/>
    </source>
</evidence>
<feature type="chain" id="PRO_5029485190" description="G-protein coupled receptors family 1 profile domain-containing protein" evidence="10">
    <location>
        <begin position="20"/>
        <end position="434"/>
    </location>
</feature>
<evidence type="ECO:0000256" key="4">
    <source>
        <dbReference type="ARBA" id="ARBA00023040"/>
    </source>
</evidence>
<feature type="signal peptide" evidence="10">
    <location>
        <begin position="1"/>
        <end position="19"/>
    </location>
</feature>
<protein>
    <recommendedName>
        <fullName evidence="11">G-protein coupled receptors family 1 profile domain-containing protein</fullName>
    </recommendedName>
</protein>
<evidence type="ECO:0000256" key="1">
    <source>
        <dbReference type="ARBA" id="ARBA00004141"/>
    </source>
</evidence>
<evidence type="ECO:0000256" key="7">
    <source>
        <dbReference type="ARBA" id="ARBA00023224"/>
    </source>
</evidence>
<keyword evidence="3 9" id="KW-1133">Transmembrane helix</keyword>
<evidence type="ECO:0000256" key="6">
    <source>
        <dbReference type="ARBA" id="ARBA00023170"/>
    </source>
</evidence>
<dbReference type="RefSeq" id="XP_066923286.1">
    <property type="nucleotide sequence ID" value="XM_067067185.1"/>
</dbReference>
<dbReference type="PROSITE" id="PS50262">
    <property type="entry name" value="G_PROTEIN_RECEP_F1_2"/>
    <property type="match status" value="1"/>
</dbReference>
<evidence type="ECO:0000256" key="10">
    <source>
        <dbReference type="SAM" id="SignalP"/>
    </source>
</evidence>
<dbReference type="CDD" id="cd00637">
    <property type="entry name" value="7tm_classA_rhodopsin-like"/>
    <property type="match status" value="1"/>
</dbReference>
<feature type="transmembrane region" description="Helical" evidence="9">
    <location>
        <begin position="207"/>
        <end position="230"/>
    </location>
</feature>
<keyword evidence="5 9" id="KW-0472">Membrane</keyword>
<dbReference type="Gene3D" id="1.20.1070.10">
    <property type="entry name" value="Rhodopsin 7-helix transmembrane proteins"/>
    <property type="match status" value="1"/>
</dbReference>
<name>A0A7M5WQR3_9CNID</name>
<evidence type="ECO:0000256" key="9">
    <source>
        <dbReference type="SAM" id="Phobius"/>
    </source>
</evidence>
<sequence>MVYCLLFIAFYLPIALVESLNHTDISPSESPVKTNTPIRVEQGLTVKEFCKLLSKNFPMSRCKCPDLGPVCGVLKETADEPPKPIPVVCGPIVYTKAIITISLSALGILGNIIVIILSKKNWNSSAFCHKLIGALAMADLLFIVSVVITEVPKFWTCLWIYGEITCKFIYPMTNMTATLGLGFVLIISVERYIGITYPFSRGLSSTVIYSLVALNAIVSTVSVIPASIVLSTHKEGPQNENVCNEVWKSPGHSRIYTWVLFVTSFAAPVIIITVLYLLMLFKLKKATTKCLEKMTNADDSIQLKRKRENKRVTAIVMSLLVAFVLFVSPNRVFWIIKDEGILDKIMKENRQTTGYINLVCDTAYIIHAVINPFIYSVVDSKFRSSLKRLFTNRKPDLSYSSKGYSYRKDSARITTATSCGNLSQVSGNSKVDDV</sequence>
<dbReference type="GeneID" id="136810623"/>
<keyword evidence="6 8" id="KW-0675">Receptor</keyword>
<dbReference type="EnsemblMetazoa" id="CLYHEMT002939.1">
    <property type="protein sequence ID" value="CLYHEMP002939.1"/>
    <property type="gene ID" value="CLYHEMG002939"/>
</dbReference>
<organism evidence="12 13">
    <name type="scientific">Clytia hemisphaerica</name>
    <dbReference type="NCBI Taxonomy" id="252671"/>
    <lineage>
        <taxon>Eukaryota</taxon>
        <taxon>Metazoa</taxon>
        <taxon>Cnidaria</taxon>
        <taxon>Hydrozoa</taxon>
        <taxon>Hydroidolina</taxon>
        <taxon>Leptothecata</taxon>
        <taxon>Obeliida</taxon>
        <taxon>Clytiidae</taxon>
        <taxon>Clytia</taxon>
    </lineage>
</organism>
<keyword evidence="2 8" id="KW-0812">Transmembrane</keyword>
<dbReference type="PANTHER" id="PTHR24243:SF208">
    <property type="entry name" value="PYROKININ-1 RECEPTOR"/>
    <property type="match status" value="1"/>
</dbReference>
<evidence type="ECO:0000313" key="12">
    <source>
        <dbReference type="EnsemblMetazoa" id="CLYHEMP002939.1"/>
    </source>
</evidence>
<feature type="transmembrane region" description="Helical" evidence="9">
    <location>
        <begin position="356"/>
        <end position="378"/>
    </location>
</feature>
<dbReference type="PANTHER" id="PTHR24243">
    <property type="entry name" value="G-PROTEIN COUPLED RECEPTOR"/>
    <property type="match status" value="1"/>
</dbReference>
<proteinExistence type="inferred from homology"/>
<evidence type="ECO:0000256" key="2">
    <source>
        <dbReference type="ARBA" id="ARBA00022692"/>
    </source>
</evidence>
<keyword evidence="7 8" id="KW-0807">Transducer</keyword>
<comment type="similarity">
    <text evidence="8">Belongs to the G-protein coupled receptor 1 family.</text>
</comment>
<keyword evidence="13" id="KW-1185">Reference proteome</keyword>
<comment type="subcellular location">
    <subcellularLocation>
        <location evidence="1">Membrane</location>
        <topology evidence="1">Multi-pass membrane protein</topology>
    </subcellularLocation>
</comment>
<dbReference type="Proteomes" id="UP000594262">
    <property type="component" value="Unplaced"/>
</dbReference>